<sequence length="255" mass="28579">MAEAPPTSHQDESDAHSVAPDDVVLPDDGYYPTSLHVDSEMSDTDSAIGSEIMSSTMSLRSNLSAIQPEYVPPNCQFEIDDAEDEWTYTTPFDFIHGRMLFTCFQDPAQVFKRAYAALAPGGYMEIQDVHFALESIDGSADTSAIRAWNQKLREGAAKIGRDWHCTIKYAQFMRDAGFEGVTERKFKWPSNTWPKGKKQKLLGMWSMANNLDGLPSISMAIMTRAHGMTRDEVEVGMVDVRKDIRDKNIHGYVPV</sequence>
<accession>H0EHF2</accession>
<dbReference type="InterPro" id="IPR029063">
    <property type="entry name" value="SAM-dependent_MTases_sf"/>
</dbReference>
<dbReference type="InParanoid" id="H0EHF2"/>
<feature type="region of interest" description="Disordered" evidence="1">
    <location>
        <begin position="1"/>
        <end position="23"/>
    </location>
</feature>
<dbReference type="OrthoDB" id="2013972at2759"/>
<protein>
    <recommendedName>
        <fullName evidence="4">S-adenosyl-L-methionine-dependent methyltransferase</fullName>
    </recommendedName>
</protein>
<proteinExistence type="predicted"/>
<reference evidence="2 3" key="1">
    <citation type="journal article" date="2012" name="Eukaryot. Cell">
        <title>Genome sequence of the fungus Glarea lozoyensis: the first genome sequence of a species from the Helotiaceae family.</title>
        <authorList>
            <person name="Youssar L."/>
            <person name="Gruening B.A."/>
            <person name="Erxleben A."/>
            <person name="Guenther S."/>
            <person name="Huettel W."/>
        </authorList>
    </citation>
    <scope>NUCLEOTIDE SEQUENCE [LARGE SCALE GENOMIC DNA]</scope>
    <source>
        <strain evidence="3">ATCC 74030 / MF5533</strain>
    </source>
</reference>
<evidence type="ECO:0000256" key="1">
    <source>
        <dbReference type="SAM" id="MobiDB-lite"/>
    </source>
</evidence>
<evidence type="ECO:0008006" key="4">
    <source>
        <dbReference type="Google" id="ProtNLM"/>
    </source>
</evidence>
<dbReference type="Proteomes" id="UP000005446">
    <property type="component" value="Unassembled WGS sequence"/>
</dbReference>
<evidence type="ECO:0000313" key="3">
    <source>
        <dbReference type="Proteomes" id="UP000005446"/>
    </source>
</evidence>
<dbReference type="AlphaFoldDB" id="H0EHF2"/>
<dbReference type="EMBL" id="AGUE01000040">
    <property type="protein sequence ID" value="EHL01981.1"/>
    <property type="molecule type" value="Genomic_DNA"/>
</dbReference>
<evidence type="ECO:0000313" key="2">
    <source>
        <dbReference type="EMBL" id="EHL01981.1"/>
    </source>
</evidence>
<organism evidence="2 3">
    <name type="scientific">Glarea lozoyensis (strain ATCC 74030 / MF5533)</name>
    <dbReference type="NCBI Taxonomy" id="1104152"/>
    <lineage>
        <taxon>Eukaryota</taxon>
        <taxon>Fungi</taxon>
        <taxon>Dikarya</taxon>
        <taxon>Ascomycota</taxon>
        <taxon>Pezizomycotina</taxon>
        <taxon>Leotiomycetes</taxon>
        <taxon>Helotiales</taxon>
        <taxon>Helotiaceae</taxon>
        <taxon>Glarea</taxon>
    </lineage>
</organism>
<dbReference type="HOGENOM" id="CLU_010595_2_4_1"/>
<dbReference type="CDD" id="cd02440">
    <property type="entry name" value="AdoMet_MTases"/>
    <property type="match status" value="1"/>
</dbReference>
<name>H0EHF2_GLAL7</name>
<dbReference type="SUPFAM" id="SSF53335">
    <property type="entry name" value="S-adenosyl-L-methionine-dependent methyltransferases"/>
    <property type="match status" value="1"/>
</dbReference>
<gene>
    <name evidence="2" type="ORF">M7I_1930</name>
</gene>
<dbReference type="Gene3D" id="3.40.50.150">
    <property type="entry name" value="Vaccinia Virus protein VP39"/>
    <property type="match status" value="1"/>
</dbReference>
<comment type="caution">
    <text evidence="2">The sequence shown here is derived from an EMBL/GenBank/DDBJ whole genome shotgun (WGS) entry which is preliminary data.</text>
</comment>
<dbReference type="Pfam" id="PF13489">
    <property type="entry name" value="Methyltransf_23"/>
    <property type="match status" value="1"/>
</dbReference>
<keyword evidence="3" id="KW-1185">Reference proteome</keyword>